<dbReference type="Proteomes" id="UP001141552">
    <property type="component" value="Unassembled WGS sequence"/>
</dbReference>
<proteinExistence type="predicted"/>
<dbReference type="PANTHER" id="PTHR31676:SF73">
    <property type="entry name" value="SIMILARITY TO UNKNOWN PROTEIN"/>
    <property type="match status" value="1"/>
</dbReference>
<dbReference type="OrthoDB" id="990242at2759"/>
<protein>
    <submittedName>
        <fullName evidence="2">Uncharacterized protein</fullName>
    </submittedName>
</protein>
<dbReference type="Pfam" id="PF04398">
    <property type="entry name" value="DUF538"/>
    <property type="match status" value="2"/>
</dbReference>
<feature type="non-terminal residue" evidence="2">
    <location>
        <position position="318"/>
    </location>
</feature>
<evidence type="ECO:0000256" key="1">
    <source>
        <dbReference type="SAM" id="MobiDB-lite"/>
    </source>
</evidence>
<reference evidence="2" key="2">
    <citation type="journal article" date="2023" name="Plants (Basel)">
        <title>Annotation of the Turnera subulata (Passifloraceae) Draft Genome Reveals the S-Locus Evolved after the Divergence of Turneroideae from Passifloroideae in a Stepwise Manner.</title>
        <authorList>
            <person name="Henning P.M."/>
            <person name="Roalson E.H."/>
            <person name="Mir W."/>
            <person name="McCubbin A.G."/>
            <person name="Shore J.S."/>
        </authorList>
    </citation>
    <scope>NUCLEOTIDE SEQUENCE</scope>
    <source>
        <strain evidence="2">F60SS</strain>
    </source>
</reference>
<dbReference type="InterPro" id="IPR007493">
    <property type="entry name" value="DUF538"/>
</dbReference>
<feature type="non-terminal residue" evidence="2">
    <location>
        <position position="1"/>
    </location>
</feature>
<organism evidence="2 3">
    <name type="scientific">Turnera subulata</name>
    <dbReference type="NCBI Taxonomy" id="218843"/>
    <lineage>
        <taxon>Eukaryota</taxon>
        <taxon>Viridiplantae</taxon>
        <taxon>Streptophyta</taxon>
        <taxon>Embryophyta</taxon>
        <taxon>Tracheophyta</taxon>
        <taxon>Spermatophyta</taxon>
        <taxon>Magnoliopsida</taxon>
        <taxon>eudicotyledons</taxon>
        <taxon>Gunneridae</taxon>
        <taxon>Pentapetalae</taxon>
        <taxon>rosids</taxon>
        <taxon>fabids</taxon>
        <taxon>Malpighiales</taxon>
        <taxon>Passifloraceae</taxon>
        <taxon>Turnera</taxon>
    </lineage>
</organism>
<dbReference type="Gene3D" id="2.30.240.10">
    <property type="entry name" value="At5g01610-like"/>
    <property type="match status" value="2"/>
</dbReference>
<reference evidence="2" key="1">
    <citation type="submission" date="2022-02" db="EMBL/GenBank/DDBJ databases">
        <authorList>
            <person name="Henning P.M."/>
            <person name="McCubbin A.G."/>
            <person name="Shore J.S."/>
        </authorList>
    </citation>
    <scope>NUCLEOTIDE SEQUENCE</scope>
    <source>
        <strain evidence="2">F60SS</strain>
        <tissue evidence="2">Leaves</tissue>
    </source>
</reference>
<comment type="caution">
    <text evidence="2">The sequence shown here is derived from an EMBL/GenBank/DDBJ whole genome shotgun (WGS) entry which is preliminary data.</text>
</comment>
<accession>A0A9Q0JJK3</accession>
<feature type="region of interest" description="Disordered" evidence="1">
    <location>
        <begin position="142"/>
        <end position="164"/>
    </location>
</feature>
<dbReference type="InterPro" id="IPR036758">
    <property type="entry name" value="At5g01610-like"/>
</dbReference>
<gene>
    <name evidence="2" type="ORF">Tsubulata_026638</name>
</gene>
<sequence>VYHGDVECRQKMTTLFIEFGLPNLGLLMQEEIEECGYVKGVGYIWIKQKKRDTSVIKVDRLQISCATQVTARIEHKKIKSVTGIKAKEYMVWVNLSEVFVDEKKPDFITFKAALGFTRSFALSLFTPEAITGFFAARSKGHHNKVDEEGKKAPRPTTPTPNLLAPKLQRGREVSVVTQAMKAKAEVFYGDETCREKFMLLLAEIGLPNGLLTLEEIEEYGYVKDTGFVWLRHRKKREYYKFENTVVFYDTEVTAYFERNKIKNLTGVKAREFLIWITLSEISVNDNNPRAALITFKTTAGLSKSFPLSLFEVIVADKE</sequence>
<evidence type="ECO:0000313" key="3">
    <source>
        <dbReference type="Proteomes" id="UP001141552"/>
    </source>
</evidence>
<keyword evidence="3" id="KW-1185">Reference proteome</keyword>
<dbReference type="EMBL" id="JAKUCV010002325">
    <property type="protein sequence ID" value="KAJ4843060.1"/>
    <property type="molecule type" value="Genomic_DNA"/>
</dbReference>
<dbReference type="AlphaFoldDB" id="A0A9Q0JJK3"/>
<dbReference type="SUPFAM" id="SSF141562">
    <property type="entry name" value="At5g01610-like"/>
    <property type="match status" value="2"/>
</dbReference>
<name>A0A9Q0JJK3_9ROSI</name>
<evidence type="ECO:0000313" key="2">
    <source>
        <dbReference type="EMBL" id="KAJ4843060.1"/>
    </source>
</evidence>
<dbReference type="PANTHER" id="PTHR31676">
    <property type="entry name" value="T31J12.3 PROTEIN-RELATED"/>
    <property type="match status" value="1"/>
</dbReference>